<feature type="transmembrane region" description="Helical" evidence="12">
    <location>
        <begin position="196"/>
        <end position="216"/>
    </location>
</feature>
<name>A0A7E4UTM4_PANRE</name>
<comment type="subunit">
    <text evidence="9">Heterodimer with SLC30A5; form a functional zinc ion transmembrane transporter.</text>
</comment>
<evidence type="ECO:0000256" key="12">
    <source>
        <dbReference type="SAM" id="Phobius"/>
    </source>
</evidence>
<dbReference type="InterPro" id="IPR052005">
    <property type="entry name" value="CDF_SLC30A"/>
</dbReference>
<dbReference type="WBParaSite" id="Pan_g12715.t1">
    <property type="protein sequence ID" value="Pan_g12715.t1"/>
    <property type="gene ID" value="Pan_g12715"/>
</dbReference>
<comment type="function">
    <text evidence="10">Has probably no intrinsic transporter activity but together with SLC30A5 forms a functional zinc ion:proton antiporter heterodimer, mediating zinc entry into the lumen of organelles along the secretory pathway. As part of that zinc ion:proton antiporter, contributes to zinc ion homeostasis within the early secretory pathway and regulates the activation and folding of enzymes like alkaline phosphatases and enzymes involved in phosphatidylinositol glycan anchor biosynthesis.</text>
</comment>
<feature type="compositionally biased region" description="Basic and acidic residues" evidence="11">
    <location>
        <begin position="354"/>
        <end position="379"/>
    </location>
</feature>
<feature type="transmembrane region" description="Helical" evidence="12">
    <location>
        <begin position="78"/>
        <end position="97"/>
    </location>
</feature>
<feature type="transmembrane region" description="Helical" evidence="12">
    <location>
        <begin position="222"/>
        <end position="242"/>
    </location>
</feature>
<dbReference type="GO" id="GO:0005794">
    <property type="term" value="C:Golgi apparatus"/>
    <property type="evidence" value="ECO:0007669"/>
    <property type="project" value="UniProtKB-SubCell"/>
</dbReference>
<evidence type="ECO:0000256" key="4">
    <source>
        <dbReference type="ARBA" id="ARBA00022833"/>
    </source>
</evidence>
<accession>A0A7E4UTM4</accession>
<protein>
    <submittedName>
        <fullName evidence="15">ZT_dimer domain-containing protein</fullName>
    </submittedName>
</protein>
<dbReference type="InterPro" id="IPR058533">
    <property type="entry name" value="Cation_efflux_TM"/>
</dbReference>
<feature type="region of interest" description="Disordered" evidence="11">
    <location>
        <begin position="350"/>
        <end position="379"/>
    </location>
</feature>
<evidence type="ECO:0000256" key="10">
    <source>
        <dbReference type="ARBA" id="ARBA00045455"/>
    </source>
</evidence>
<evidence type="ECO:0000256" key="2">
    <source>
        <dbReference type="ARBA" id="ARBA00022448"/>
    </source>
</evidence>
<keyword evidence="3 12" id="KW-0812">Transmembrane</keyword>
<evidence type="ECO:0000256" key="7">
    <source>
        <dbReference type="ARBA" id="ARBA00023065"/>
    </source>
</evidence>
<dbReference type="GO" id="GO:0008324">
    <property type="term" value="F:monoatomic cation transmembrane transporter activity"/>
    <property type="evidence" value="ECO:0007669"/>
    <property type="project" value="InterPro"/>
</dbReference>
<feature type="transmembrane region" description="Helical" evidence="12">
    <location>
        <begin position="50"/>
        <end position="72"/>
    </location>
</feature>
<keyword evidence="5 12" id="KW-1133">Transmembrane helix</keyword>
<dbReference type="AlphaFoldDB" id="A0A7E4UTM4"/>
<dbReference type="GO" id="GO:0016020">
    <property type="term" value="C:membrane"/>
    <property type="evidence" value="ECO:0007669"/>
    <property type="project" value="InterPro"/>
</dbReference>
<evidence type="ECO:0000256" key="9">
    <source>
        <dbReference type="ARBA" id="ARBA00038600"/>
    </source>
</evidence>
<evidence type="ECO:0000313" key="14">
    <source>
        <dbReference type="Proteomes" id="UP000492821"/>
    </source>
</evidence>
<dbReference type="SUPFAM" id="SSF161111">
    <property type="entry name" value="Cation efflux protein transmembrane domain-like"/>
    <property type="match status" value="1"/>
</dbReference>
<evidence type="ECO:0000256" key="3">
    <source>
        <dbReference type="ARBA" id="ARBA00022692"/>
    </source>
</evidence>
<feature type="transmembrane region" description="Helical" evidence="12">
    <location>
        <begin position="20"/>
        <end position="38"/>
    </location>
</feature>
<keyword evidence="7" id="KW-0406">Ion transport</keyword>
<reference evidence="14" key="1">
    <citation type="journal article" date="2013" name="Genetics">
        <title>The draft genome and transcriptome of Panagrellus redivivus are shaped by the harsh demands of a free-living lifestyle.</title>
        <authorList>
            <person name="Srinivasan J."/>
            <person name="Dillman A.R."/>
            <person name="Macchietto M.G."/>
            <person name="Heikkinen L."/>
            <person name="Lakso M."/>
            <person name="Fracchia K.M."/>
            <person name="Antoshechkin I."/>
            <person name="Mortazavi A."/>
            <person name="Wong G."/>
            <person name="Sternberg P.W."/>
        </authorList>
    </citation>
    <scope>NUCLEOTIDE SEQUENCE [LARGE SCALE GENOMIC DNA]</scope>
    <source>
        <strain evidence="14">MT8872</strain>
    </source>
</reference>
<evidence type="ECO:0000256" key="5">
    <source>
        <dbReference type="ARBA" id="ARBA00022989"/>
    </source>
</evidence>
<reference evidence="15" key="2">
    <citation type="submission" date="2020-10" db="UniProtKB">
        <authorList>
            <consortium name="WormBaseParasite"/>
        </authorList>
    </citation>
    <scope>IDENTIFICATION</scope>
</reference>
<keyword evidence="14" id="KW-1185">Reference proteome</keyword>
<keyword evidence="4" id="KW-0862">Zinc</keyword>
<evidence type="ECO:0000259" key="13">
    <source>
        <dbReference type="Pfam" id="PF01545"/>
    </source>
</evidence>
<dbReference type="PANTHER" id="PTHR46531:SF1">
    <property type="entry name" value="ZINC TRANSPORTER 6"/>
    <property type="match status" value="1"/>
</dbReference>
<dbReference type="Proteomes" id="UP000492821">
    <property type="component" value="Unassembled WGS sequence"/>
</dbReference>
<feature type="domain" description="Cation efflux protein transmembrane" evidence="13">
    <location>
        <begin position="21"/>
        <end position="251"/>
    </location>
</feature>
<organism evidence="14 15">
    <name type="scientific">Panagrellus redivivus</name>
    <name type="common">Microworm</name>
    <dbReference type="NCBI Taxonomy" id="6233"/>
    <lineage>
        <taxon>Eukaryota</taxon>
        <taxon>Metazoa</taxon>
        <taxon>Ecdysozoa</taxon>
        <taxon>Nematoda</taxon>
        <taxon>Chromadorea</taxon>
        <taxon>Rhabditida</taxon>
        <taxon>Tylenchina</taxon>
        <taxon>Panagrolaimomorpha</taxon>
        <taxon>Panagrolaimoidea</taxon>
        <taxon>Panagrolaimidae</taxon>
        <taxon>Panagrellus</taxon>
    </lineage>
</organism>
<dbReference type="InterPro" id="IPR027469">
    <property type="entry name" value="Cation_efflux_TMD_sf"/>
</dbReference>
<keyword evidence="8 12" id="KW-0472">Membrane</keyword>
<keyword evidence="6" id="KW-0333">Golgi apparatus</keyword>
<dbReference type="PANTHER" id="PTHR46531">
    <property type="entry name" value="ZINC TRANSPORTER 6"/>
    <property type="match status" value="1"/>
</dbReference>
<comment type="subcellular location">
    <subcellularLocation>
        <location evidence="1">Golgi apparatus</location>
        <location evidence="1">trans-Golgi network membrane</location>
        <topology evidence="1">Multi-pass membrane protein</topology>
    </subcellularLocation>
</comment>
<evidence type="ECO:0000256" key="1">
    <source>
        <dbReference type="ARBA" id="ARBA00004166"/>
    </source>
</evidence>
<evidence type="ECO:0000313" key="15">
    <source>
        <dbReference type="WBParaSite" id="Pan_g12715.t1"/>
    </source>
</evidence>
<evidence type="ECO:0000256" key="8">
    <source>
        <dbReference type="ARBA" id="ARBA00023136"/>
    </source>
</evidence>
<evidence type="ECO:0000256" key="6">
    <source>
        <dbReference type="ARBA" id="ARBA00023034"/>
    </source>
</evidence>
<dbReference type="GO" id="GO:0006829">
    <property type="term" value="P:zinc ion transport"/>
    <property type="evidence" value="ECO:0007669"/>
    <property type="project" value="TreeGrafter"/>
</dbReference>
<proteinExistence type="predicted"/>
<keyword evidence="2" id="KW-0813">Transport</keyword>
<sequence>MGKASRSLGAVWSNPAGKRAIFSTLGCALCILYLIWVVNVTRSLVLTGAAWLTIFSFFATVSSVVNIGVGALSVTDDYTYGFVRAPVVAVFSTTVLAQLSAVLQLKEAIESLVAADHHHGPGHGVAVGHALNHYFYSASIATTISLLLSGYSAVGQPFHHVLTIAQSSSLQEHATDISYAICTVFPGVSRFLLPRINAMALLAIVSNMVCLTTHWLMSEYEWFDSVATIVLAVAVFLTMNPLTYYTGMILLQTTPPHIHTQIDRCISEATTVEGVLELKNSHFWQLDFNTIAGTVDVRIRRDADEQAVLSAVTEKLYSVVGELSVQVIKDTGFVMDAVPSYVPQVPTAVFNSHAGHDHDHSHDHAHGHTHGHEVLHHHH</sequence>
<evidence type="ECO:0000256" key="11">
    <source>
        <dbReference type="SAM" id="MobiDB-lite"/>
    </source>
</evidence>
<dbReference type="Gene3D" id="1.20.1510.10">
    <property type="entry name" value="Cation efflux protein transmembrane domain"/>
    <property type="match status" value="1"/>
</dbReference>
<dbReference type="Pfam" id="PF01545">
    <property type="entry name" value="Cation_efflux"/>
    <property type="match status" value="1"/>
</dbReference>